<dbReference type="Pfam" id="PF03357">
    <property type="entry name" value="Snf7"/>
    <property type="match status" value="1"/>
</dbReference>
<name>A0A2G2XDJ5_CAPBA</name>
<keyword evidence="2" id="KW-1185">Reference proteome</keyword>
<accession>A0A2G2XDJ5</accession>
<reference evidence="2" key="2">
    <citation type="journal article" date="2017" name="J. Anim. Genet.">
        <title>Multiple reference genome sequences of hot pepper reveal the massive evolution of plant disease resistance genes by retroduplication.</title>
        <authorList>
            <person name="Kim S."/>
            <person name="Park J."/>
            <person name="Yeom S.-I."/>
            <person name="Kim Y.-M."/>
            <person name="Seo E."/>
            <person name="Kim K.-T."/>
            <person name="Kim M.-S."/>
            <person name="Lee J.M."/>
            <person name="Cheong K."/>
            <person name="Shin H.-S."/>
            <person name="Kim S.-B."/>
            <person name="Han K."/>
            <person name="Lee J."/>
            <person name="Park M."/>
            <person name="Lee H.-A."/>
            <person name="Lee H.-Y."/>
            <person name="Lee Y."/>
            <person name="Oh S."/>
            <person name="Lee J.H."/>
            <person name="Choi E."/>
            <person name="Choi E."/>
            <person name="Lee S.E."/>
            <person name="Jeon J."/>
            <person name="Kim H."/>
            <person name="Choi G."/>
            <person name="Song H."/>
            <person name="Lee J."/>
            <person name="Lee S.-C."/>
            <person name="Kwon J.-K."/>
            <person name="Lee H.-Y."/>
            <person name="Koo N."/>
            <person name="Hong Y."/>
            <person name="Kim R.W."/>
            <person name="Kang W.-H."/>
            <person name="Huh J.H."/>
            <person name="Kang B.-C."/>
            <person name="Yang T.-J."/>
            <person name="Lee Y.-H."/>
            <person name="Bennetzen J.L."/>
            <person name="Choi D."/>
        </authorList>
    </citation>
    <scope>NUCLEOTIDE SEQUENCE [LARGE SCALE GENOMIC DNA]</scope>
    <source>
        <strain evidence="2">cv. PBC81</strain>
    </source>
</reference>
<sequence>MASTVSELVCIIALYKELREELELPVTLFSDSKAALQIAANPATTKILAHELVHLQQQIVNLQGCRAQVRGIETHTQALYASTSMSTGMKGATKAMTAMNKQMAPAKQVKVIREFRKLSSQLDMTVLDEIGVGIASQLSAASKGRVASNKVENVVPPSSDRLPMLRNLRRGWRLFEEFDEECAHLWTTFICDPCINSL</sequence>
<dbReference type="AlphaFoldDB" id="A0A2G2XDJ5"/>
<dbReference type="GO" id="GO:0007034">
    <property type="term" value="P:vacuolar transport"/>
    <property type="evidence" value="ECO:0007669"/>
    <property type="project" value="InterPro"/>
</dbReference>
<dbReference type="EMBL" id="MLFT02000002">
    <property type="protein sequence ID" value="PHT55557.1"/>
    <property type="molecule type" value="Genomic_DNA"/>
</dbReference>
<organism evidence="1 2">
    <name type="scientific">Capsicum baccatum</name>
    <name type="common">Peruvian pepper</name>
    <dbReference type="NCBI Taxonomy" id="33114"/>
    <lineage>
        <taxon>Eukaryota</taxon>
        <taxon>Viridiplantae</taxon>
        <taxon>Streptophyta</taxon>
        <taxon>Embryophyta</taxon>
        <taxon>Tracheophyta</taxon>
        <taxon>Spermatophyta</taxon>
        <taxon>Magnoliopsida</taxon>
        <taxon>eudicotyledons</taxon>
        <taxon>Gunneridae</taxon>
        <taxon>Pentapetalae</taxon>
        <taxon>asterids</taxon>
        <taxon>lamiids</taxon>
        <taxon>Solanales</taxon>
        <taxon>Solanaceae</taxon>
        <taxon>Solanoideae</taxon>
        <taxon>Capsiceae</taxon>
        <taxon>Capsicum</taxon>
    </lineage>
</organism>
<proteinExistence type="predicted"/>
<dbReference type="InterPro" id="IPR005024">
    <property type="entry name" value="Snf7_fam"/>
</dbReference>
<evidence type="ECO:0000313" key="1">
    <source>
        <dbReference type="EMBL" id="PHT55557.1"/>
    </source>
</evidence>
<protein>
    <submittedName>
        <fullName evidence="1">Vacuolar protein sorting-associated protein 2-like protein 3</fullName>
    </submittedName>
</protein>
<dbReference type="Gene3D" id="6.10.140.1230">
    <property type="match status" value="1"/>
</dbReference>
<dbReference type="OrthoDB" id="5594417at2759"/>
<dbReference type="STRING" id="33114.A0A2G2XDJ5"/>
<reference evidence="1 2" key="1">
    <citation type="journal article" date="2017" name="Genome Biol.">
        <title>New reference genome sequences of hot pepper reveal the massive evolution of plant disease-resistance genes by retroduplication.</title>
        <authorList>
            <person name="Kim S."/>
            <person name="Park J."/>
            <person name="Yeom S.I."/>
            <person name="Kim Y.M."/>
            <person name="Seo E."/>
            <person name="Kim K.T."/>
            <person name="Kim M.S."/>
            <person name="Lee J.M."/>
            <person name="Cheong K."/>
            <person name="Shin H.S."/>
            <person name="Kim S.B."/>
            <person name="Han K."/>
            <person name="Lee J."/>
            <person name="Park M."/>
            <person name="Lee H.A."/>
            <person name="Lee H.Y."/>
            <person name="Lee Y."/>
            <person name="Oh S."/>
            <person name="Lee J.H."/>
            <person name="Choi E."/>
            <person name="Choi E."/>
            <person name="Lee S.E."/>
            <person name="Jeon J."/>
            <person name="Kim H."/>
            <person name="Choi G."/>
            <person name="Song H."/>
            <person name="Lee J."/>
            <person name="Lee S.C."/>
            <person name="Kwon J.K."/>
            <person name="Lee H.Y."/>
            <person name="Koo N."/>
            <person name="Hong Y."/>
            <person name="Kim R.W."/>
            <person name="Kang W.H."/>
            <person name="Huh J.H."/>
            <person name="Kang B.C."/>
            <person name="Yang T.J."/>
            <person name="Lee Y.H."/>
            <person name="Bennetzen J.L."/>
            <person name="Choi D."/>
        </authorList>
    </citation>
    <scope>NUCLEOTIDE SEQUENCE [LARGE SCALE GENOMIC DNA]</scope>
    <source>
        <strain evidence="2">cv. PBC81</strain>
    </source>
</reference>
<comment type="caution">
    <text evidence="1">The sequence shown here is derived from an EMBL/GenBank/DDBJ whole genome shotgun (WGS) entry which is preliminary data.</text>
</comment>
<gene>
    <name evidence="1" type="ORF">CQW23_04043</name>
</gene>
<evidence type="ECO:0000313" key="2">
    <source>
        <dbReference type="Proteomes" id="UP000224567"/>
    </source>
</evidence>
<dbReference type="PANTHER" id="PTHR10476">
    <property type="entry name" value="CHARGED MULTIVESICULAR BODY PROTEIN"/>
    <property type="match status" value="1"/>
</dbReference>
<dbReference type="Proteomes" id="UP000224567">
    <property type="component" value="Unassembled WGS sequence"/>
</dbReference>